<gene>
    <name evidence="2" type="ORF">IAB77_00255</name>
</gene>
<comment type="caution">
    <text evidence="2">The sequence shown here is derived from an EMBL/GenBank/DDBJ whole genome shotgun (WGS) entry which is preliminary data.</text>
</comment>
<reference evidence="2" key="1">
    <citation type="submission" date="2020-10" db="EMBL/GenBank/DDBJ databases">
        <authorList>
            <person name="Gilroy R."/>
        </authorList>
    </citation>
    <scope>NUCLEOTIDE SEQUENCE</scope>
    <source>
        <strain evidence="2">ChiBcolR7-354</strain>
    </source>
</reference>
<feature type="domain" description="DUF4037" evidence="1">
    <location>
        <begin position="128"/>
        <end position="227"/>
    </location>
</feature>
<organism evidence="2 3">
    <name type="scientific">Candidatus Scatomorpha intestinavium</name>
    <dbReference type="NCBI Taxonomy" id="2840922"/>
    <lineage>
        <taxon>Bacteria</taxon>
        <taxon>Bacillati</taxon>
        <taxon>Bacillota</taxon>
        <taxon>Clostridia</taxon>
        <taxon>Eubacteriales</taxon>
        <taxon>Candidatus Scatomorpha</taxon>
    </lineage>
</organism>
<dbReference type="AlphaFoldDB" id="A0A9D0ZDY9"/>
<dbReference type="Proteomes" id="UP000824262">
    <property type="component" value="Unassembled WGS sequence"/>
</dbReference>
<name>A0A9D0ZDY9_9FIRM</name>
<evidence type="ECO:0000259" key="1">
    <source>
        <dbReference type="Pfam" id="PF13228"/>
    </source>
</evidence>
<dbReference type="InterPro" id="IPR025117">
    <property type="entry name" value="DUF4037"/>
</dbReference>
<evidence type="ECO:0000313" key="3">
    <source>
        <dbReference type="Proteomes" id="UP000824262"/>
    </source>
</evidence>
<proteinExistence type="predicted"/>
<protein>
    <submittedName>
        <fullName evidence="2">DUF4037 domain-containing protein</fullName>
    </submittedName>
</protein>
<sequence length="312" mass="35076">MIYLKGLELSRRFYFECGAPALKARFPEVMSRAAAGLSGQGSECLGLDDEISRDHDFGPGFCLWLSDEDYDRYGEELQAAYRELPREFLGFTRLDSGKGAQRTGVMRTSDFYRYYIGCPGAPETAMKWVRIQEHFLATCTSGEVFEDGLGEFTAVRRALLPCYPEDIRKKKLAARAASMAQSGQYNYYRLMKRGDVFGARLSLGEFLNAALSMMYLLNFRYEPFYKWQFAGAGELVAMADALPYLKDIAAASTMRDAERIASDIENASAVAISELRLQGLTEAEGDYLEPHAYSIMQQIEDPEIRGLHVMEG</sequence>
<dbReference type="EMBL" id="DVGA01000004">
    <property type="protein sequence ID" value="HIQ77671.1"/>
    <property type="molecule type" value="Genomic_DNA"/>
</dbReference>
<accession>A0A9D0ZDY9</accession>
<reference evidence="2" key="2">
    <citation type="journal article" date="2021" name="PeerJ">
        <title>Extensive microbial diversity within the chicken gut microbiome revealed by metagenomics and culture.</title>
        <authorList>
            <person name="Gilroy R."/>
            <person name="Ravi A."/>
            <person name="Getino M."/>
            <person name="Pursley I."/>
            <person name="Horton D.L."/>
            <person name="Alikhan N.F."/>
            <person name="Baker D."/>
            <person name="Gharbi K."/>
            <person name="Hall N."/>
            <person name="Watson M."/>
            <person name="Adriaenssens E.M."/>
            <person name="Foster-Nyarko E."/>
            <person name="Jarju S."/>
            <person name="Secka A."/>
            <person name="Antonio M."/>
            <person name="Oren A."/>
            <person name="Chaudhuri R.R."/>
            <person name="La Ragione R."/>
            <person name="Hildebrand F."/>
            <person name="Pallen M.J."/>
        </authorList>
    </citation>
    <scope>NUCLEOTIDE SEQUENCE</scope>
    <source>
        <strain evidence="2">ChiBcolR7-354</strain>
    </source>
</reference>
<dbReference type="Pfam" id="PF13228">
    <property type="entry name" value="DUF4037"/>
    <property type="match status" value="1"/>
</dbReference>
<evidence type="ECO:0000313" key="2">
    <source>
        <dbReference type="EMBL" id="HIQ77671.1"/>
    </source>
</evidence>